<gene>
    <name evidence="8" type="ORF">GM672_18610</name>
</gene>
<sequence length="355" mass="39445">MDGGDVAIQAAGERYQEIDRRARGRWTEILLAFGADETMLKRKNQPCPMPCCVGSVDRFTYDDKFGDGNYFCRHCGAGGGFKLLMAIRNWTARETCAELERYLGVAAESARRVVPKSKQRDSSEFIAFQVGKLAKGSYEISTADEAGRYLAGRGLVMTRYPQSLRFHPSVEYWDIDSATGKKFLVGRYPAMLCCMEDKSGSLVAIQRLYLQDGRKHPKLSCRRMLGNGNSGAAVHLGTPASTLATCEGVENGLAIYIRYGVPVWPAMNAGNLEKLWIPDHVTKLKIYGDNDADSCYDGQASAYALARRISKSRRPDQRDVEVFIPKRPGSDWADVYFQIATYKQSEPTSGHVSRG</sequence>
<dbReference type="Pfam" id="PF13362">
    <property type="entry name" value="Toprim_3"/>
    <property type="match status" value="1"/>
</dbReference>
<dbReference type="Gene3D" id="3.90.580.10">
    <property type="entry name" value="Zinc finger, CHC2-type domain"/>
    <property type="match status" value="1"/>
</dbReference>
<dbReference type="GO" id="GO:0003677">
    <property type="term" value="F:DNA binding"/>
    <property type="evidence" value="ECO:0007669"/>
    <property type="project" value="InterPro"/>
</dbReference>
<evidence type="ECO:0000256" key="3">
    <source>
        <dbReference type="ARBA" id="ARBA00022679"/>
    </source>
</evidence>
<dbReference type="EMBL" id="WNKZ01000060">
    <property type="protein sequence ID" value="MTV54745.1"/>
    <property type="molecule type" value="Genomic_DNA"/>
</dbReference>
<evidence type="ECO:0000259" key="7">
    <source>
        <dbReference type="SMART" id="SM00778"/>
    </source>
</evidence>
<dbReference type="InterPro" id="IPR036977">
    <property type="entry name" value="DNA_primase_Znf_CHC2"/>
</dbReference>
<keyword evidence="3" id="KW-0808">Transferase</keyword>
<protein>
    <submittedName>
        <fullName evidence="8">Zinc-binding protein</fullName>
    </submittedName>
</protein>
<dbReference type="InterPro" id="IPR055570">
    <property type="entry name" value="DUF7146"/>
</dbReference>
<dbReference type="GO" id="GO:0000428">
    <property type="term" value="C:DNA-directed RNA polymerase complex"/>
    <property type="evidence" value="ECO:0007669"/>
    <property type="project" value="UniProtKB-KW"/>
</dbReference>
<evidence type="ECO:0000256" key="2">
    <source>
        <dbReference type="ARBA" id="ARBA00022515"/>
    </source>
</evidence>
<dbReference type="GO" id="GO:0016779">
    <property type="term" value="F:nucleotidyltransferase activity"/>
    <property type="evidence" value="ECO:0007669"/>
    <property type="project" value="UniProtKB-KW"/>
</dbReference>
<keyword evidence="6" id="KW-0804">Transcription</keyword>
<keyword evidence="5" id="KW-0235">DNA replication</keyword>
<comment type="caution">
    <text evidence="8">The sequence shown here is derived from an EMBL/GenBank/DDBJ whole genome shotgun (WGS) entry which is preliminary data.</text>
</comment>
<accession>A0A6I3T1H4</accession>
<dbReference type="SMART" id="SM00778">
    <property type="entry name" value="Prim_Zn_Ribbon"/>
    <property type="match status" value="1"/>
</dbReference>
<dbReference type="Pfam" id="PF08273">
    <property type="entry name" value="Zn_Ribbon_Prim"/>
    <property type="match status" value="1"/>
</dbReference>
<proteinExistence type="predicted"/>
<evidence type="ECO:0000256" key="1">
    <source>
        <dbReference type="ARBA" id="ARBA00022478"/>
    </source>
</evidence>
<dbReference type="GO" id="GO:0008270">
    <property type="term" value="F:zinc ion binding"/>
    <property type="evidence" value="ECO:0007669"/>
    <property type="project" value="InterPro"/>
</dbReference>
<dbReference type="Pfam" id="PF23639">
    <property type="entry name" value="DUF7146"/>
    <property type="match status" value="1"/>
</dbReference>
<name>A0A6I3T1H4_9BURK</name>
<feature type="domain" description="DNA primase/helicase Gp4 N-terminal Bacteriophage T7-like" evidence="7">
    <location>
        <begin position="42"/>
        <end position="81"/>
    </location>
</feature>
<dbReference type="RefSeq" id="WP_155472033.1">
    <property type="nucleotide sequence ID" value="NZ_WNKZ01000060.1"/>
</dbReference>
<keyword evidence="4" id="KW-0548">Nucleotidyltransferase</keyword>
<keyword evidence="2" id="KW-0639">Primosome</keyword>
<evidence type="ECO:0000313" key="8">
    <source>
        <dbReference type="EMBL" id="MTV54745.1"/>
    </source>
</evidence>
<dbReference type="AlphaFoldDB" id="A0A6I3T1H4"/>
<dbReference type="GO" id="GO:0006269">
    <property type="term" value="P:DNA replication, synthesis of primer"/>
    <property type="evidence" value="ECO:0007669"/>
    <property type="project" value="UniProtKB-KW"/>
</dbReference>
<dbReference type="OrthoDB" id="8967890at2"/>
<keyword evidence="1" id="KW-0240">DNA-directed RNA polymerase</keyword>
<evidence type="ECO:0000256" key="6">
    <source>
        <dbReference type="ARBA" id="ARBA00023163"/>
    </source>
</evidence>
<dbReference type="InterPro" id="IPR006171">
    <property type="entry name" value="TOPRIM_dom"/>
</dbReference>
<evidence type="ECO:0000313" key="9">
    <source>
        <dbReference type="Proteomes" id="UP000430634"/>
    </source>
</evidence>
<dbReference type="SUPFAM" id="SSF57783">
    <property type="entry name" value="Zinc beta-ribbon"/>
    <property type="match status" value="1"/>
</dbReference>
<evidence type="ECO:0000256" key="4">
    <source>
        <dbReference type="ARBA" id="ARBA00022695"/>
    </source>
</evidence>
<dbReference type="Proteomes" id="UP000430634">
    <property type="component" value="Unassembled WGS sequence"/>
</dbReference>
<organism evidence="8 9">
    <name type="scientific">Pseudoduganella buxea</name>
    <dbReference type="NCBI Taxonomy" id="1949069"/>
    <lineage>
        <taxon>Bacteria</taxon>
        <taxon>Pseudomonadati</taxon>
        <taxon>Pseudomonadota</taxon>
        <taxon>Betaproteobacteria</taxon>
        <taxon>Burkholderiales</taxon>
        <taxon>Oxalobacteraceae</taxon>
        <taxon>Telluria group</taxon>
        <taxon>Pseudoduganella</taxon>
    </lineage>
</organism>
<dbReference type="InterPro" id="IPR013237">
    <property type="entry name" value="Phage_T7_Gp4_N"/>
</dbReference>
<dbReference type="GO" id="GO:1990077">
    <property type="term" value="C:primosome complex"/>
    <property type="evidence" value="ECO:0007669"/>
    <property type="project" value="UniProtKB-KW"/>
</dbReference>
<evidence type="ECO:0000256" key="5">
    <source>
        <dbReference type="ARBA" id="ARBA00022705"/>
    </source>
</evidence>
<dbReference type="GO" id="GO:0004386">
    <property type="term" value="F:helicase activity"/>
    <property type="evidence" value="ECO:0007669"/>
    <property type="project" value="InterPro"/>
</dbReference>
<reference evidence="8 9" key="1">
    <citation type="submission" date="2019-11" db="EMBL/GenBank/DDBJ databases">
        <title>Type strains purchased from KCTC, JCM and DSMZ.</title>
        <authorList>
            <person name="Lu H."/>
        </authorList>
    </citation>
    <scope>NUCLEOTIDE SEQUENCE [LARGE SCALE GENOMIC DNA]</scope>
    <source>
        <strain evidence="8 9">KCTC 52429</strain>
    </source>
</reference>